<evidence type="ECO:0000313" key="2">
    <source>
        <dbReference type="EMBL" id="MPM75412.1"/>
    </source>
</evidence>
<comment type="caution">
    <text evidence="2">The sequence shown here is derived from an EMBL/GenBank/DDBJ whole genome shotgun (WGS) entry which is preliminary data.</text>
</comment>
<proteinExistence type="predicted"/>
<dbReference type="InterPro" id="IPR026444">
    <property type="entry name" value="Secre_tail"/>
</dbReference>
<evidence type="ECO:0000259" key="1">
    <source>
        <dbReference type="Pfam" id="PF18962"/>
    </source>
</evidence>
<dbReference type="EMBL" id="VSSQ01026611">
    <property type="protein sequence ID" value="MPM75412.1"/>
    <property type="molecule type" value="Genomic_DNA"/>
</dbReference>
<name>A0A645CEY3_9ZZZZ</name>
<reference evidence="2" key="1">
    <citation type="submission" date="2019-08" db="EMBL/GenBank/DDBJ databases">
        <authorList>
            <person name="Kucharzyk K."/>
            <person name="Murdoch R.W."/>
            <person name="Higgins S."/>
            <person name="Loffler F."/>
        </authorList>
    </citation>
    <scope>NUCLEOTIDE SEQUENCE</scope>
</reference>
<feature type="domain" description="Secretion system C-terminal sorting" evidence="1">
    <location>
        <begin position="46"/>
        <end position="114"/>
    </location>
</feature>
<dbReference type="AlphaFoldDB" id="A0A645CEY3"/>
<dbReference type="NCBIfam" id="TIGR04183">
    <property type="entry name" value="Por_Secre_tail"/>
    <property type="match status" value="1"/>
</dbReference>
<sequence>MRFVCNANTDAAGLSVLIDDIKILNTNNPNDVKDNTPTVCDLNITPNPANKEVTLSFPKALYNPEIQVVNVLGTEIFNLKLIGEFNHTPLNIENLDNGVYFIRVNSENTVFQSRLNVIR</sequence>
<organism evidence="2">
    <name type="scientific">bioreactor metagenome</name>
    <dbReference type="NCBI Taxonomy" id="1076179"/>
    <lineage>
        <taxon>unclassified sequences</taxon>
        <taxon>metagenomes</taxon>
        <taxon>ecological metagenomes</taxon>
    </lineage>
</organism>
<protein>
    <recommendedName>
        <fullName evidence="1">Secretion system C-terminal sorting domain-containing protein</fullName>
    </recommendedName>
</protein>
<dbReference type="Pfam" id="PF18962">
    <property type="entry name" value="Por_Secre_tail"/>
    <property type="match status" value="1"/>
</dbReference>
<accession>A0A645CEY3</accession>
<gene>
    <name evidence="2" type="ORF">SDC9_122405</name>
</gene>